<evidence type="ECO:0000313" key="4">
    <source>
        <dbReference type="Proteomes" id="UP000094256"/>
    </source>
</evidence>
<name>A0A1B3ZCV8_9SPHN</name>
<keyword evidence="4" id="KW-1185">Reference proteome</keyword>
<evidence type="ECO:0000313" key="3">
    <source>
        <dbReference type="EMBL" id="AOH85256.1"/>
    </source>
</evidence>
<dbReference type="AlphaFoldDB" id="A0A1B3ZCV8"/>
<dbReference type="Proteomes" id="UP000094256">
    <property type="component" value="Chromosome"/>
</dbReference>
<dbReference type="InterPro" id="IPR011008">
    <property type="entry name" value="Dimeric_a/b-barrel"/>
</dbReference>
<dbReference type="Gene3D" id="3.30.70.100">
    <property type="match status" value="1"/>
</dbReference>
<organism evidence="3 4">
    <name type="scientific">Sphingomonas panacis</name>
    <dbReference type="NCBI Taxonomy" id="1560345"/>
    <lineage>
        <taxon>Bacteria</taxon>
        <taxon>Pseudomonadati</taxon>
        <taxon>Pseudomonadota</taxon>
        <taxon>Alphaproteobacteria</taxon>
        <taxon>Sphingomonadales</taxon>
        <taxon>Sphingomonadaceae</taxon>
        <taxon>Sphingomonas</taxon>
    </lineage>
</organism>
<dbReference type="STRING" id="1560345.AWL63_16125"/>
<reference evidence="3 4" key="1">
    <citation type="submission" date="2016-01" db="EMBL/GenBank/DDBJ databases">
        <title>Complete genome and mega plasmid sequence of Sphingomonas panacis DCY99 elicits systemic resistance in rice to Xanthomonas oryzae.</title>
        <authorList>
            <person name="Kim Y.J."/>
            <person name="Yang D.C."/>
            <person name="Sing P."/>
        </authorList>
    </citation>
    <scope>NUCLEOTIDE SEQUENCE [LARGE SCALE GENOMIC DNA]</scope>
    <source>
        <strain evidence="3 4">DCY99</strain>
    </source>
</reference>
<dbReference type="KEGG" id="span:AWL63_16125"/>
<dbReference type="InterPro" id="IPR051557">
    <property type="entry name" value="NipSnap_domain"/>
</dbReference>
<dbReference type="PANTHER" id="PTHR21017:SF17">
    <property type="entry name" value="PROTEIN NIPSNAP"/>
    <property type="match status" value="1"/>
</dbReference>
<dbReference type="PANTHER" id="PTHR21017">
    <property type="entry name" value="NIPSNAP-RELATED"/>
    <property type="match status" value="1"/>
</dbReference>
<dbReference type="EMBL" id="CP014168">
    <property type="protein sequence ID" value="AOH85256.1"/>
    <property type="molecule type" value="Genomic_DNA"/>
</dbReference>
<dbReference type="OrthoDB" id="4124121at2"/>
<evidence type="ECO:0000256" key="1">
    <source>
        <dbReference type="ARBA" id="ARBA00005291"/>
    </source>
</evidence>
<feature type="domain" description="NIPSNAP" evidence="2">
    <location>
        <begin position="3"/>
        <end position="99"/>
    </location>
</feature>
<dbReference type="Pfam" id="PF07978">
    <property type="entry name" value="NIPSNAP"/>
    <property type="match status" value="1"/>
</dbReference>
<dbReference type="SUPFAM" id="SSF54909">
    <property type="entry name" value="Dimeric alpha+beta barrel"/>
    <property type="match status" value="1"/>
</dbReference>
<comment type="similarity">
    <text evidence="1">Belongs to the NipSnap family.</text>
</comment>
<gene>
    <name evidence="3" type="ORF">AWL63_16125</name>
</gene>
<protein>
    <recommendedName>
        <fullName evidence="2">NIPSNAP domain-containing protein</fullName>
    </recommendedName>
</protein>
<evidence type="ECO:0000259" key="2">
    <source>
        <dbReference type="Pfam" id="PF07978"/>
    </source>
</evidence>
<sequence length="107" mass="12273">MIVEMRIYTLSFGSMVRYFELYRNLGQAIQWRTLGSPLGYYATEVGDLNQIVHLWRYASFADRAARRSALWQDAGWLAFAEAISPIIMAQESRLMIDAPLTSPEAHE</sequence>
<accession>A0A1B3ZCV8</accession>
<proteinExistence type="inferred from homology"/>
<dbReference type="InterPro" id="IPR012577">
    <property type="entry name" value="NIPSNAP"/>
</dbReference>
<dbReference type="RefSeq" id="WP_069205789.1">
    <property type="nucleotide sequence ID" value="NZ_CP014168.1"/>
</dbReference>